<dbReference type="OrthoDB" id="6147534at2759"/>
<dbReference type="EMBL" id="RQTK01000036">
    <property type="protein sequence ID" value="RUS90272.1"/>
    <property type="molecule type" value="Genomic_DNA"/>
</dbReference>
<evidence type="ECO:0000256" key="4">
    <source>
        <dbReference type="ARBA" id="ARBA00022833"/>
    </source>
</evidence>
<feature type="compositionally biased region" description="Low complexity" evidence="8">
    <location>
        <begin position="85"/>
        <end position="100"/>
    </location>
</feature>
<feature type="domain" description="SANT" evidence="11">
    <location>
        <begin position="552"/>
        <end position="604"/>
    </location>
</feature>
<feature type="compositionally biased region" description="Polar residues" evidence="8">
    <location>
        <begin position="910"/>
        <end position="920"/>
    </location>
</feature>
<feature type="compositionally biased region" description="Polar residues" evidence="8">
    <location>
        <begin position="1047"/>
        <end position="1060"/>
    </location>
</feature>
<evidence type="ECO:0000256" key="6">
    <source>
        <dbReference type="ARBA" id="ARBA00023163"/>
    </source>
</evidence>
<evidence type="ECO:0000259" key="10">
    <source>
        <dbReference type="PROSITE" id="PS51156"/>
    </source>
</evidence>
<dbReference type="FunFam" id="1.10.10.60:FF:000052">
    <property type="entry name" value="Arginine-glutamic acid dipeptide (RE) repeats"/>
    <property type="match status" value="1"/>
</dbReference>
<feature type="compositionally biased region" description="Low complexity" evidence="8">
    <location>
        <begin position="1175"/>
        <end position="1187"/>
    </location>
</feature>
<feature type="compositionally biased region" description="Low complexity" evidence="8">
    <location>
        <begin position="140"/>
        <end position="171"/>
    </location>
</feature>
<dbReference type="GO" id="GO:0008270">
    <property type="term" value="F:zinc ion binding"/>
    <property type="evidence" value="ECO:0007669"/>
    <property type="project" value="UniProtKB-KW"/>
</dbReference>
<feature type="compositionally biased region" description="Low complexity" evidence="8">
    <location>
        <begin position="1086"/>
        <end position="1123"/>
    </location>
</feature>
<dbReference type="PANTHER" id="PTHR13859">
    <property type="entry name" value="ATROPHIN-RELATED"/>
    <property type="match status" value="1"/>
</dbReference>
<dbReference type="PROSITE" id="PS51156">
    <property type="entry name" value="ELM2"/>
    <property type="match status" value="1"/>
</dbReference>
<dbReference type="PROSITE" id="PS51293">
    <property type="entry name" value="SANT"/>
    <property type="match status" value="1"/>
</dbReference>
<dbReference type="InterPro" id="IPR017884">
    <property type="entry name" value="SANT_dom"/>
</dbReference>
<feature type="region of interest" description="Disordered" evidence="8">
    <location>
        <begin position="1004"/>
        <end position="1032"/>
    </location>
</feature>
<keyword evidence="7" id="KW-0539">Nucleus</keyword>
<feature type="domain" description="BAH" evidence="9">
    <location>
        <begin position="304"/>
        <end position="442"/>
    </location>
</feature>
<evidence type="ECO:0000256" key="2">
    <source>
        <dbReference type="ARBA" id="ARBA00022723"/>
    </source>
</evidence>
<dbReference type="GO" id="GO:0043565">
    <property type="term" value="F:sequence-specific DNA binding"/>
    <property type="evidence" value="ECO:0007669"/>
    <property type="project" value="InterPro"/>
</dbReference>
<dbReference type="SMART" id="SM01189">
    <property type="entry name" value="ELM2"/>
    <property type="match status" value="1"/>
</dbReference>
<dbReference type="InterPro" id="IPR009057">
    <property type="entry name" value="Homeodomain-like_sf"/>
</dbReference>
<feature type="region of interest" description="Disordered" evidence="8">
    <location>
        <begin position="1047"/>
        <end position="1123"/>
    </location>
</feature>
<dbReference type="InterPro" id="IPR043151">
    <property type="entry name" value="BAH_sf"/>
</dbReference>
<evidence type="ECO:0000313" key="13">
    <source>
        <dbReference type="Proteomes" id="UP000271974"/>
    </source>
</evidence>
<dbReference type="Pfam" id="PF01448">
    <property type="entry name" value="ELM2"/>
    <property type="match status" value="1"/>
</dbReference>
<gene>
    <name evidence="12" type="ORF">EGW08_001961</name>
</gene>
<organism evidence="12 13">
    <name type="scientific">Elysia chlorotica</name>
    <name type="common">Eastern emerald elysia</name>
    <name type="synonym">Sea slug</name>
    <dbReference type="NCBI Taxonomy" id="188477"/>
    <lineage>
        <taxon>Eukaryota</taxon>
        <taxon>Metazoa</taxon>
        <taxon>Spiralia</taxon>
        <taxon>Lophotrochozoa</taxon>
        <taxon>Mollusca</taxon>
        <taxon>Gastropoda</taxon>
        <taxon>Heterobranchia</taxon>
        <taxon>Euthyneura</taxon>
        <taxon>Panpulmonata</taxon>
        <taxon>Sacoglossa</taxon>
        <taxon>Placobranchoidea</taxon>
        <taxon>Plakobranchidae</taxon>
        <taxon>Elysia</taxon>
    </lineage>
</organism>
<protein>
    <recommendedName>
        <fullName evidence="14">Arginine-glutamic acid dipeptide repeats protein</fullName>
    </recommendedName>
</protein>
<evidence type="ECO:0000259" key="11">
    <source>
        <dbReference type="PROSITE" id="PS51293"/>
    </source>
</evidence>
<comment type="subcellular location">
    <subcellularLocation>
        <location evidence="1">Nucleus</location>
    </subcellularLocation>
</comment>
<feature type="compositionally biased region" description="Acidic residues" evidence="8">
    <location>
        <begin position="172"/>
        <end position="191"/>
    </location>
</feature>
<dbReference type="Pfam" id="PF01426">
    <property type="entry name" value="BAH"/>
    <property type="match status" value="1"/>
</dbReference>
<feature type="compositionally biased region" description="Basic residues" evidence="8">
    <location>
        <begin position="121"/>
        <end position="135"/>
    </location>
</feature>
<feature type="compositionally biased region" description="Acidic residues" evidence="8">
    <location>
        <begin position="101"/>
        <end position="115"/>
    </location>
</feature>
<evidence type="ECO:0000256" key="5">
    <source>
        <dbReference type="ARBA" id="ARBA00023015"/>
    </source>
</evidence>
<dbReference type="GO" id="GO:0003714">
    <property type="term" value="F:transcription corepressor activity"/>
    <property type="evidence" value="ECO:0007669"/>
    <property type="project" value="TreeGrafter"/>
</dbReference>
<keyword evidence="2" id="KW-0479">Metal-binding</keyword>
<feature type="compositionally biased region" description="Basic and acidic residues" evidence="8">
    <location>
        <begin position="192"/>
        <end position="208"/>
    </location>
</feature>
<name>A0A433U8X8_ELYCH</name>
<keyword evidence="4" id="KW-0862">Zinc</keyword>
<feature type="domain" description="ELM2" evidence="10">
    <location>
        <begin position="443"/>
        <end position="548"/>
    </location>
</feature>
<dbReference type="Gene3D" id="4.10.1240.50">
    <property type="match status" value="1"/>
</dbReference>
<dbReference type="PANTHER" id="PTHR13859:SF11">
    <property type="entry name" value="GRUNGE, ISOFORM J"/>
    <property type="match status" value="1"/>
</dbReference>
<dbReference type="GO" id="GO:0005634">
    <property type="term" value="C:nucleus"/>
    <property type="evidence" value="ECO:0007669"/>
    <property type="project" value="UniProtKB-SubCell"/>
</dbReference>
<feature type="compositionally biased region" description="Basic residues" evidence="8">
    <location>
        <begin position="611"/>
        <end position="623"/>
    </location>
</feature>
<feature type="region of interest" description="Disordered" evidence="8">
    <location>
        <begin position="57"/>
        <end position="251"/>
    </location>
</feature>
<dbReference type="Gene3D" id="1.10.10.60">
    <property type="entry name" value="Homeodomain-like"/>
    <property type="match status" value="1"/>
</dbReference>
<evidence type="ECO:0008006" key="14">
    <source>
        <dbReference type="Google" id="ProtNLM"/>
    </source>
</evidence>
<dbReference type="SUPFAM" id="SSF46689">
    <property type="entry name" value="Homeodomain-like"/>
    <property type="match status" value="1"/>
</dbReference>
<feature type="region of interest" description="Disordered" evidence="8">
    <location>
        <begin position="696"/>
        <end position="922"/>
    </location>
</feature>
<dbReference type="AlphaFoldDB" id="A0A433U8X8"/>
<keyword evidence="3" id="KW-0863">Zinc-finger</keyword>
<feature type="compositionally biased region" description="Low complexity" evidence="8">
    <location>
        <begin position="852"/>
        <end position="862"/>
    </location>
</feature>
<feature type="compositionally biased region" description="Low complexity" evidence="8">
    <location>
        <begin position="752"/>
        <end position="770"/>
    </location>
</feature>
<dbReference type="SUPFAM" id="SSF57716">
    <property type="entry name" value="Glucocorticoid receptor-like (DNA-binding domain)"/>
    <property type="match status" value="1"/>
</dbReference>
<feature type="compositionally biased region" description="Basic residues" evidence="8">
    <location>
        <begin position="71"/>
        <end position="84"/>
    </location>
</feature>
<dbReference type="InterPro" id="IPR000949">
    <property type="entry name" value="ELM2_dom"/>
</dbReference>
<proteinExistence type="predicted"/>
<keyword evidence="13" id="KW-1185">Reference proteome</keyword>
<keyword evidence="6" id="KW-0804">Transcription</keyword>
<evidence type="ECO:0000313" key="12">
    <source>
        <dbReference type="EMBL" id="RUS90272.1"/>
    </source>
</evidence>
<feature type="region of interest" description="Disordered" evidence="8">
    <location>
        <begin position="1175"/>
        <end position="1248"/>
    </location>
</feature>
<dbReference type="InterPro" id="IPR001025">
    <property type="entry name" value="BAH_dom"/>
</dbReference>
<dbReference type="CDD" id="cd00202">
    <property type="entry name" value="ZnF_GATA"/>
    <property type="match status" value="1"/>
</dbReference>
<evidence type="ECO:0000256" key="3">
    <source>
        <dbReference type="ARBA" id="ARBA00022771"/>
    </source>
</evidence>
<dbReference type="InterPro" id="IPR000679">
    <property type="entry name" value="Znf_GATA"/>
</dbReference>
<feature type="region of interest" description="Disordered" evidence="8">
    <location>
        <begin position="604"/>
        <end position="649"/>
    </location>
</feature>
<keyword evidence="5" id="KW-0805">Transcription regulation</keyword>
<accession>A0A433U8X8</accession>
<evidence type="ECO:0000256" key="7">
    <source>
        <dbReference type="ARBA" id="ARBA00023242"/>
    </source>
</evidence>
<comment type="caution">
    <text evidence="12">The sequence shown here is derived from an EMBL/GenBank/DDBJ whole genome shotgun (WGS) entry which is preliminary data.</text>
</comment>
<feature type="compositionally biased region" description="Polar residues" evidence="8">
    <location>
        <begin position="776"/>
        <end position="785"/>
    </location>
</feature>
<evidence type="ECO:0000256" key="8">
    <source>
        <dbReference type="SAM" id="MobiDB-lite"/>
    </source>
</evidence>
<dbReference type="PROSITE" id="PS51038">
    <property type="entry name" value="BAH"/>
    <property type="match status" value="1"/>
</dbReference>
<feature type="compositionally biased region" description="Acidic residues" evidence="8">
    <location>
        <begin position="837"/>
        <end position="848"/>
    </location>
</feature>
<feature type="compositionally biased region" description="Low complexity" evidence="8">
    <location>
        <begin position="822"/>
        <end position="836"/>
    </location>
</feature>
<dbReference type="SMART" id="SM00401">
    <property type="entry name" value="ZnF_GATA"/>
    <property type="match status" value="1"/>
</dbReference>
<feature type="compositionally biased region" description="Basic and acidic residues" evidence="8">
    <location>
        <begin position="786"/>
        <end position="795"/>
    </location>
</feature>
<feature type="non-terminal residue" evidence="12">
    <location>
        <position position="1248"/>
    </location>
</feature>
<evidence type="ECO:0000259" key="9">
    <source>
        <dbReference type="PROSITE" id="PS51038"/>
    </source>
</evidence>
<dbReference type="GO" id="GO:0003682">
    <property type="term" value="F:chromatin binding"/>
    <property type="evidence" value="ECO:0007669"/>
    <property type="project" value="InterPro"/>
</dbReference>
<dbReference type="SMART" id="SM00439">
    <property type="entry name" value="BAH"/>
    <property type="match status" value="1"/>
</dbReference>
<dbReference type="Gene3D" id="2.30.30.490">
    <property type="match status" value="1"/>
</dbReference>
<dbReference type="Pfam" id="PF00320">
    <property type="entry name" value="GATA"/>
    <property type="match status" value="1"/>
</dbReference>
<dbReference type="STRING" id="188477.A0A433U8X8"/>
<dbReference type="Proteomes" id="UP000271974">
    <property type="component" value="Unassembled WGS sequence"/>
</dbReference>
<dbReference type="CDD" id="cd11661">
    <property type="entry name" value="SANT_MTA3_like"/>
    <property type="match status" value="1"/>
</dbReference>
<reference evidence="12 13" key="1">
    <citation type="submission" date="2019-01" db="EMBL/GenBank/DDBJ databases">
        <title>A draft genome assembly of the solar-powered sea slug Elysia chlorotica.</title>
        <authorList>
            <person name="Cai H."/>
            <person name="Li Q."/>
            <person name="Fang X."/>
            <person name="Li J."/>
            <person name="Curtis N.E."/>
            <person name="Altenburger A."/>
            <person name="Shibata T."/>
            <person name="Feng M."/>
            <person name="Maeda T."/>
            <person name="Schwartz J.A."/>
            <person name="Shigenobu S."/>
            <person name="Lundholm N."/>
            <person name="Nishiyama T."/>
            <person name="Yang H."/>
            <person name="Hasebe M."/>
            <person name="Li S."/>
            <person name="Pierce S.K."/>
            <person name="Wang J."/>
        </authorList>
    </citation>
    <scope>NUCLEOTIDE SEQUENCE [LARGE SCALE GENOMIC DNA]</scope>
    <source>
        <strain evidence="12">EC2010</strain>
        <tissue evidence="12">Whole organism of an adult</tissue>
    </source>
</reference>
<evidence type="ECO:0000256" key="1">
    <source>
        <dbReference type="ARBA" id="ARBA00004123"/>
    </source>
</evidence>
<sequence length="1248" mass="133523">MEKPTCVGGAKIADSTGSYSGLASGMMMSFSTSGRNTNNSNNAAFSASAAVTTALPRAHDSGLPSTNNSHLNHHNNHFNHHHNNSHGNSSGNNHFSSININEEDNVSSDMSEELDFDRHPSAKHRKKPKKPKPKSGNHESLPSSSSSPVAVSSSDVLAATTTATTTTTAATPDEDIDNEADEDDDDNDNDEDLRPDRCEGPGRKKGYDTDSVGSPKTPVDPDTEPDGGSPGKRSSSGKPGGAKTQKLSNSARLLLDKKRLEQYVGEGEVLVPVPRARRRLKGGDLGYMVKHGDSVVRYIDKDGVIYQPSDTAYLQNREKDKPYFVCAIQKFNLTKRDTLMVGVKWFFRLSEVPGSVYHHLTLDRELHKTNGEDFYINDTSIQQRELFSSEATDTLPITSLRGKCKVVQYSDLRSASQFVPCPDHFFYILAYRPDNRRLATTQGEIRVGPSHQARLPECRPGTSPADMPERCDAREEIRWRPGRVPDGDLLMYLRAARSIAAFAGMVGGTTDDRCEAEAMDETTVNALDTLHRHNYDTSKSLQALVKGPAVMYIEKKWTEDDVKRFSKGLRHLGKNFFKIRKEHLPHKETSELVEFYYFWKKTPAASSSRPSSRRHRRQLKRQSPRTSQPDNDVTSGSESGEESEESDGSRDVTSVCQRCFTTTSKDWHVSGKDGGLLCSKCRLSYKKYGEECAGLEDSPDQYLFKPVGDDEETTTPSKHNMRTRRGNNSSSRNGKKKDRVSVSSPDLERPLSATNPSSNSNSTAANSNNNKGVAKSPNNSSTVEKSGQKKSKETNTSKAKKRRVTSGVDTGFSKKKKENSDSESGTESSSGSGADDPGNEVDSDDNNQEELSGSSRPSSPSSVERGFKPLQPQPTTPGGGQAILPSSSSSPSPAVQASVKSEELPRPTVPSDSETSTAVSLTGHFAPGASVITAGGPGGASLPPKTLLGTAPGVQQYPQFLNIPPLTSATGLPALPSSASSAQNLPGTTSGGVATLSSSTLLSASSSSLPGHIPHHLKPGHHSSQLSSFKPGLGHISSVTNIGNIPQGHTTLANSSSGLTSPLVVPTPSRASSTGTFIPLTDPSIGTPSSSGLGATTSSSNPSGSGPTGNKTNTSSAAISESHSTSSSLLSSVHSSTPLPSSLSLATGPLGIPLSSGGHPALVGYHHPHHPLHHLYQQHQQQQQQHQAKMQEQNSSSNSNGGNGNPDDQQDKKPILGPPGAYLPPGFPGYHPYFNPYHPGAGQHLPPH</sequence>